<organism evidence="2 3">
    <name type="scientific">Catenaria anguillulae PL171</name>
    <dbReference type="NCBI Taxonomy" id="765915"/>
    <lineage>
        <taxon>Eukaryota</taxon>
        <taxon>Fungi</taxon>
        <taxon>Fungi incertae sedis</taxon>
        <taxon>Blastocladiomycota</taxon>
        <taxon>Blastocladiomycetes</taxon>
        <taxon>Blastocladiales</taxon>
        <taxon>Catenariaceae</taxon>
        <taxon>Catenaria</taxon>
    </lineage>
</organism>
<dbReference type="EMBL" id="MCFL01000011">
    <property type="protein sequence ID" value="ORZ37837.1"/>
    <property type="molecule type" value="Genomic_DNA"/>
</dbReference>
<dbReference type="InterPro" id="IPR026508">
    <property type="entry name" value="TMEM164"/>
</dbReference>
<reference evidence="2 3" key="1">
    <citation type="submission" date="2016-07" db="EMBL/GenBank/DDBJ databases">
        <title>Pervasive Adenine N6-methylation of Active Genes in Fungi.</title>
        <authorList>
            <consortium name="DOE Joint Genome Institute"/>
            <person name="Mondo S.J."/>
            <person name="Dannebaum R.O."/>
            <person name="Kuo R.C."/>
            <person name="Labutti K."/>
            <person name="Haridas S."/>
            <person name="Kuo A."/>
            <person name="Salamov A."/>
            <person name="Ahrendt S.R."/>
            <person name="Lipzen A."/>
            <person name="Sullivan W."/>
            <person name="Andreopoulos W.B."/>
            <person name="Clum A."/>
            <person name="Lindquist E."/>
            <person name="Daum C."/>
            <person name="Ramamoorthy G.K."/>
            <person name="Gryganskyi A."/>
            <person name="Culley D."/>
            <person name="Magnuson J.K."/>
            <person name="James T.Y."/>
            <person name="O'Malley M.A."/>
            <person name="Stajich J.E."/>
            <person name="Spatafora J.W."/>
            <person name="Visel A."/>
            <person name="Grigoriev I.V."/>
        </authorList>
    </citation>
    <scope>NUCLEOTIDE SEQUENCE [LARGE SCALE GENOMIC DNA]</scope>
    <source>
        <strain evidence="2 3">PL171</strain>
    </source>
</reference>
<evidence type="ECO:0000313" key="2">
    <source>
        <dbReference type="EMBL" id="ORZ37837.1"/>
    </source>
</evidence>
<dbReference type="PANTHER" id="PTHR20948:SF2">
    <property type="entry name" value="TRANSMEMBRANE PROTEIN 164"/>
    <property type="match status" value="1"/>
</dbReference>
<keyword evidence="1 2" id="KW-0812">Transmembrane</keyword>
<dbReference type="PANTHER" id="PTHR20948">
    <property type="entry name" value="TRANSMEMBRANE PROTEIN 164"/>
    <property type="match status" value="1"/>
</dbReference>
<feature type="transmembrane region" description="Helical" evidence="1">
    <location>
        <begin position="204"/>
        <end position="223"/>
    </location>
</feature>
<proteinExistence type="predicted"/>
<keyword evidence="1" id="KW-0472">Membrane</keyword>
<feature type="transmembrane region" description="Helical" evidence="1">
    <location>
        <begin position="37"/>
        <end position="55"/>
    </location>
</feature>
<evidence type="ECO:0000256" key="1">
    <source>
        <dbReference type="SAM" id="Phobius"/>
    </source>
</evidence>
<feature type="transmembrane region" description="Helical" evidence="1">
    <location>
        <begin position="174"/>
        <end position="192"/>
    </location>
</feature>
<dbReference type="AlphaFoldDB" id="A0A1Y2HTB0"/>
<evidence type="ECO:0000313" key="3">
    <source>
        <dbReference type="Proteomes" id="UP000193411"/>
    </source>
</evidence>
<keyword evidence="3" id="KW-1185">Reference proteome</keyword>
<keyword evidence="1" id="KW-1133">Transmembrane helix</keyword>
<protein>
    <submittedName>
        <fullName evidence="2">Transmembrane protein</fullName>
    </submittedName>
</protein>
<feature type="transmembrane region" description="Helical" evidence="1">
    <location>
        <begin position="83"/>
        <end position="104"/>
    </location>
</feature>
<feature type="transmembrane region" description="Helical" evidence="1">
    <location>
        <begin position="137"/>
        <end position="154"/>
    </location>
</feature>
<sequence length="286" mass="33026">MQLLGDFVKSWSADLPYDLDRTSSIYGSWYLSPTQHGVEFVLFNLFFVWAFRHFLAKSLKRGTPIDHAIQAAKRAALPTRSRLDVLMALVLTASLSLVTFHKYNSGNLNFLLQPCHVSMVTLIVMLLWDQRSSVPHVIFNIYLHTVWGTLLAILSPDLRDAKQFLERDNFWFEHWALLITPLIVAWSNRLAIFPPSFDLAMASFLFKALYHSLVLSAVALRTGNNLNYMLEPPLGPLELFAELYRLVMYLFCCALTFFTRYVLVKYALKMVPRRKRVEASQKQKSR</sequence>
<name>A0A1Y2HTB0_9FUNG</name>
<dbReference type="Pfam" id="PF14808">
    <property type="entry name" value="TMEM164"/>
    <property type="match status" value="1"/>
</dbReference>
<feature type="transmembrane region" description="Helical" evidence="1">
    <location>
        <begin position="243"/>
        <end position="264"/>
    </location>
</feature>
<gene>
    <name evidence="2" type="ORF">BCR44DRAFT_1511554</name>
</gene>
<dbReference type="OrthoDB" id="17328at2759"/>
<dbReference type="Proteomes" id="UP000193411">
    <property type="component" value="Unassembled WGS sequence"/>
</dbReference>
<accession>A0A1Y2HTB0</accession>
<comment type="caution">
    <text evidence="2">The sequence shown here is derived from an EMBL/GenBank/DDBJ whole genome shotgun (WGS) entry which is preliminary data.</text>
</comment>
<feature type="transmembrane region" description="Helical" evidence="1">
    <location>
        <begin position="110"/>
        <end position="128"/>
    </location>
</feature>